<dbReference type="Gene3D" id="1.10.10.10">
    <property type="entry name" value="Winged helix-like DNA-binding domain superfamily/Winged helix DNA-binding domain"/>
    <property type="match status" value="1"/>
</dbReference>
<dbReference type="InterPro" id="IPR050239">
    <property type="entry name" value="Sigma-70_RNA_pol_init_factors"/>
</dbReference>
<dbReference type="Gene3D" id="1.25.40.20">
    <property type="entry name" value="Ankyrin repeat-containing domain"/>
    <property type="match status" value="1"/>
</dbReference>
<accession>A0A8X8GGP1</accession>
<dbReference type="Gene3D" id="1.10.601.10">
    <property type="entry name" value="RNA Polymerase Primary Sigma Factor"/>
    <property type="match status" value="1"/>
</dbReference>
<dbReference type="GO" id="GO:0006352">
    <property type="term" value="P:DNA-templated transcription initiation"/>
    <property type="evidence" value="ECO:0007669"/>
    <property type="project" value="InterPro"/>
</dbReference>
<keyword evidence="1 6" id="KW-0805">Transcription regulation</keyword>
<evidence type="ECO:0000313" key="9">
    <source>
        <dbReference type="EMBL" id="MCF0264271.1"/>
    </source>
</evidence>
<keyword evidence="5" id="KW-0040">ANK repeat</keyword>
<dbReference type="Pfam" id="PF04542">
    <property type="entry name" value="Sigma70_r2"/>
    <property type="match status" value="1"/>
</dbReference>
<keyword evidence="3 6" id="KW-0238">DNA-binding</keyword>
<feature type="domain" description="RNA polymerase sigma-70" evidence="8">
    <location>
        <begin position="696"/>
        <end position="722"/>
    </location>
</feature>
<evidence type="ECO:0000256" key="6">
    <source>
        <dbReference type="RuleBase" id="RU362124"/>
    </source>
</evidence>
<evidence type="ECO:0000256" key="1">
    <source>
        <dbReference type="ARBA" id="ARBA00023015"/>
    </source>
</evidence>
<dbReference type="SUPFAM" id="SSF88659">
    <property type="entry name" value="Sigma3 and sigma4 domains of RNA polymerase sigma factors"/>
    <property type="match status" value="1"/>
</dbReference>
<comment type="caution">
    <text evidence="9">The sequence shown here is derived from an EMBL/GenBank/DDBJ whole genome shotgun (WGS) entry which is preliminary data.</text>
</comment>
<dbReference type="InterPro" id="IPR000943">
    <property type="entry name" value="RNA_pol_sigma70"/>
</dbReference>
<dbReference type="Proteomes" id="UP000887320">
    <property type="component" value="Unassembled WGS sequence"/>
</dbReference>
<dbReference type="SUPFAM" id="SSF48403">
    <property type="entry name" value="Ankyrin repeat"/>
    <property type="match status" value="1"/>
</dbReference>
<feature type="domain" description="RNA polymerase sigma-70" evidence="7">
    <location>
        <begin position="529"/>
        <end position="542"/>
    </location>
</feature>
<reference evidence="9" key="1">
    <citation type="submission" date="2021-07" db="EMBL/GenBank/DDBJ databases">
        <authorList>
            <person name="Fernandez M."/>
            <person name="Pereira P."/>
            <person name="Torres Tejerizo G.A."/>
            <person name="Gonzalez P."/>
            <person name="Agostini E."/>
        </authorList>
    </citation>
    <scope>NUCLEOTIDE SEQUENCE</scope>
    <source>
        <strain evidence="9">SFC 500-1A</strain>
    </source>
</reference>
<dbReference type="GO" id="GO:0003677">
    <property type="term" value="F:DNA binding"/>
    <property type="evidence" value="ECO:0007669"/>
    <property type="project" value="UniProtKB-KW"/>
</dbReference>
<evidence type="ECO:0000259" key="7">
    <source>
        <dbReference type="PROSITE" id="PS00715"/>
    </source>
</evidence>
<evidence type="ECO:0000313" key="10">
    <source>
        <dbReference type="Proteomes" id="UP000887320"/>
    </source>
</evidence>
<dbReference type="InterPro" id="IPR036770">
    <property type="entry name" value="Ankyrin_rpt-contain_sf"/>
</dbReference>
<comment type="similarity">
    <text evidence="6">Belongs to the sigma-70 factor family.</text>
</comment>
<name>A0A8X8GGP1_ACIGI</name>
<dbReference type="PROSITE" id="PS50088">
    <property type="entry name" value="ANK_REPEAT"/>
    <property type="match status" value="1"/>
</dbReference>
<evidence type="ECO:0000259" key="8">
    <source>
        <dbReference type="PROSITE" id="PS00716"/>
    </source>
</evidence>
<evidence type="ECO:0000256" key="4">
    <source>
        <dbReference type="ARBA" id="ARBA00023163"/>
    </source>
</evidence>
<sequence>MKISYKTKPLSPLLKATIKAGALDAVKLQIERGVQLNAVDSAGLSALMLAAIFKQPDIFQDLIEAGASLELIDSKGMSAIDYAEASGVEKIKEIIREVQNKTTNTTSEPNLPNEAISDQIINQSTESKIEQEIVSFRTTIIEFEDSKEIEKEQNLIQDVDSHLVDFNFELDDDLSSDSGWVSDTSELWCSDEEIEVPENDLAGLVEAEKIYTKIVSHQILDIDTIDWSDIEIDLPVNQEKTINIEDSFSNLYYLLMQSSAQGMVSYNKILQAIKIDIGEAYIDTVLPVILNVFGDLGVLIEDFKPLETSCEDDGINPSDSLIEDSLINLNHELEGNLFSLNIYFSQIQKFELIDRNEEERIGLQMNIALLVLAKNIANLPAYYWSIIVDIFENSSNTEEDQLIIEESEVDEEKGVSDEIKNNEKIEIDNGNSLETKENNEIINFLGIVIQLRENNKSYESNQFIPRPKLKNLDKLLKIVEEYFIEIDPKEIIHSITKYKKAREKLIQANFRLVNHYAKKYVLSGVPLEDLIQEGNIGLLVAVDRYDYQLGYKFSTYATWWIKQSITRAIANTNRLIRLPVYMNELVSSVEIARKALEEECLPVTISSLAQKSGYTELNVKKAIGANHAVVFFDDILDEENQYLKENEIISPFSGPEDVILAADLRRAIYKQLADLDERQAKILELRFGLKDDNDLTLEEVGSQFNVTRERIRQIESKALKKLRHISRSEYLEPFITFVKEDLKEEESTKEVSNA</sequence>
<dbReference type="NCBIfam" id="TIGR02937">
    <property type="entry name" value="sigma70-ECF"/>
    <property type="match status" value="1"/>
</dbReference>
<dbReference type="PROSITE" id="PS00716">
    <property type="entry name" value="SIGMA70_2"/>
    <property type="match status" value="1"/>
</dbReference>
<dbReference type="PANTHER" id="PTHR30603">
    <property type="entry name" value="RNA POLYMERASE SIGMA FACTOR RPO"/>
    <property type="match status" value="1"/>
</dbReference>
<evidence type="ECO:0000256" key="5">
    <source>
        <dbReference type="PROSITE-ProRule" id="PRU00023"/>
    </source>
</evidence>
<evidence type="ECO:0000256" key="2">
    <source>
        <dbReference type="ARBA" id="ARBA00023082"/>
    </source>
</evidence>
<dbReference type="InterPro" id="IPR007630">
    <property type="entry name" value="RNA_pol_sigma70_r4"/>
</dbReference>
<protein>
    <recommendedName>
        <fullName evidence="6">RNA polymerase sigma factor</fullName>
    </recommendedName>
</protein>
<dbReference type="InterPro" id="IPR036388">
    <property type="entry name" value="WH-like_DNA-bd_sf"/>
</dbReference>
<dbReference type="InterPro" id="IPR002110">
    <property type="entry name" value="Ankyrin_rpt"/>
</dbReference>
<gene>
    <name evidence="9" type="ORF">KW868_07310</name>
</gene>
<dbReference type="EMBL" id="JAHWXT010000002">
    <property type="protein sequence ID" value="MCF0264271.1"/>
    <property type="molecule type" value="Genomic_DNA"/>
</dbReference>
<organism evidence="9 10">
    <name type="scientific">Acinetobacter guillouiae</name>
    <name type="common">Acinetobacter genomosp. 11</name>
    <dbReference type="NCBI Taxonomy" id="106649"/>
    <lineage>
        <taxon>Bacteria</taxon>
        <taxon>Pseudomonadati</taxon>
        <taxon>Pseudomonadota</taxon>
        <taxon>Gammaproteobacteria</taxon>
        <taxon>Moraxellales</taxon>
        <taxon>Moraxellaceae</taxon>
        <taxon>Acinetobacter</taxon>
    </lineage>
</organism>
<dbReference type="CDD" id="cd06171">
    <property type="entry name" value="Sigma70_r4"/>
    <property type="match status" value="1"/>
</dbReference>
<dbReference type="PROSITE" id="PS00715">
    <property type="entry name" value="SIGMA70_1"/>
    <property type="match status" value="1"/>
</dbReference>
<dbReference type="Pfam" id="PF04545">
    <property type="entry name" value="Sigma70_r4"/>
    <property type="match status" value="1"/>
</dbReference>
<dbReference type="InterPro" id="IPR014284">
    <property type="entry name" value="RNA_pol_sigma-70_dom"/>
</dbReference>
<dbReference type="InterPro" id="IPR007627">
    <property type="entry name" value="RNA_pol_sigma70_r2"/>
</dbReference>
<keyword evidence="2 6" id="KW-0731">Sigma factor</keyword>
<dbReference type="RefSeq" id="WP_234623101.1">
    <property type="nucleotide sequence ID" value="NZ_JAHWXT010000002.1"/>
</dbReference>
<dbReference type="InterPro" id="IPR013325">
    <property type="entry name" value="RNA_pol_sigma_r2"/>
</dbReference>
<feature type="repeat" description="ANK" evidence="5">
    <location>
        <begin position="42"/>
        <end position="74"/>
    </location>
</feature>
<dbReference type="PRINTS" id="PR00046">
    <property type="entry name" value="SIGMA70FCT"/>
</dbReference>
<keyword evidence="4 6" id="KW-0804">Transcription</keyword>
<dbReference type="AlphaFoldDB" id="A0A8X8GGP1"/>
<dbReference type="InterPro" id="IPR013324">
    <property type="entry name" value="RNA_pol_sigma_r3/r4-like"/>
</dbReference>
<comment type="function">
    <text evidence="6">Sigma factors are initiation factors that promote the attachment of RNA polymerase to specific initiation sites and are then released.</text>
</comment>
<dbReference type="SUPFAM" id="SSF88946">
    <property type="entry name" value="Sigma2 domain of RNA polymerase sigma factors"/>
    <property type="match status" value="1"/>
</dbReference>
<evidence type="ECO:0000256" key="3">
    <source>
        <dbReference type="ARBA" id="ARBA00023125"/>
    </source>
</evidence>
<dbReference type="PANTHER" id="PTHR30603:SF60">
    <property type="entry name" value="RNA POLYMERASE SIGMA FACTOR RPOD"/>
    <property type="match status" value="1"/>
</dbReference>
<proteinExistence type="inferred from homology"/>
<dbReference type="GO" id="GO:0016987">
    <property type="term" value="F:sigma factor activity"/>
    <property type="evidence" value="ECO:0007669"/>
    <property type="project" value="UniProtKB-KW"/>
</dbReference>